<dbReference type="InterPro" id="IPR051398">
    <property type="entry name" value="Polysacch_Deacetylase"/>
</dbReference>
<evidence type="ECO:0000256" key="1">
    <source>
        <dbReference type="ARBA" id="ARBA00004613"/>
    </source>
</evidence>
<dbReference type="Pfam" id="PF01522">
    <property type="entry name" value="Polysacc_deac_1"/>
    <property type="match status" value="1"/>
</dbReference>
<evidence type="ECO:0000313" key="5">
    <source>
        <dbReference type="Proteomes" id="UP000004129"/>
    </source>
</evidence>
<dbReference type="SUPFAM" id="SSF88713">
    <property type="entry name" value="Glycoside hydrolase/deacetylase"/>
    <property type="match status" value="1"/>
</dbReference>
<dbReference type="GO" id="GO:0016810">
    <property type="term" value="F:hydrolase activity, acting on carbon-nitrogen (but not peptide) bonds"/>
    <property type="evidence" value="ECO:0007669"/>
    <property type="project" value="InterPro"/>
</dbReference>
<keyword evidence="5" id="KW-1185">Reference proteome</keyword>
<dbReference type="InterPro" id="IPR002509">
    <property type="entry name" value="NODB_dom"/>
</dbReference>
<dbReference type="GO" id="GO:0005975">
    <property type="term" value="P:carbohydrate metabolic process"/>
    <property type="evidence" value="ECO:0007669"/>
    <property type="project" value="InterPro"/>
</dbReference>
<dbReference type="EMBL" id="ACZM01000019">
    <property type="protein sequence ID" value="EHG18831.1"/>
    <property type="molecule type" value="Genomic_DNA"/>
</dbReference>
<dbReference type="PROSITE" id="PS51677">
    <property type="entry name" value="NODB"/>
    <property type="match status" value="1"/>
</dbReference>
<dbReference type="AlphaFoldDB" id="G5GRT8"/>
<dbReference type="PANTHER" id="PTHR34216">
    <property type="match status" value="1"/>
</dbReference>
<accession>G5GRT8</accession>
<sequence length="283" mass="32335">MYVKCFRKRLLFSLLAVSLLFLLIGCVLMRSAPGVPVLNYHQVEEKNGNPLTLWPDQFETQMSYLADEGYTTITIDEMMDALENGTPLPDKPVIITFDDGYADNYEYAYPILKKYGFKATIFLIYDFTNAYPNYLTWDQINEMKESGLIRFESHTMTHANLAELTSTDELRHEIADSHDLLSDKLGYDMHYIAYPGGRVNAEIEEITRAAGYRGGFTVHYGLSTPEEGRYQMDRIPIFGANTHTLTRFKLRLAFAPLIAPLEDLRLALRSYGLDELAGWLLIP</sequence>
<evidence type="ECO:0000313" key="4">
    <source>
        <dbReference type="EMBL" id="EHG18831.1"/>
    </source>
</evidence>
<dbReference type="InterPro" id="IPR011330">
    <property type="entry name" value="Glyco_hydro/deAcase_b/a-brl"/>
</dbReference>
<name>G5GRT8_9FIRM</name>
<dbReference type="HOGENOM" id="CLU_030024_5_0_9"/>
<reference evidence="4 5" key="1">
    <citation type="submission" date="2011-08" db="EMBL/GenBank/DDBJ databases">
        <title>The Genome Sequence of Selenomonas infelix ATCC 43532.</title>
        <authorList>
            <consortium name="The Broad Institute Genome Sequencing Platform"/>
            <person name="Earl A."/>
            <person name="Ward D."/>
            <person name="Feldgarden M."/>
            <person name="Gevers D."/>
            <person name="Izard J."/>
            <person name="Blanton J.M."/>
            <person name="Baranova O.V."/>
            <person name="Dewhirst F.E."/>
            <person name="Young S.K."/>
            <person name="Zeng Q."/>
            <person name="Gargeya S."/>
            <person name="Fitzgerald M."/>
            <person name="Haas B."/>
            <person name="Abouelleil A."/>
            <person name="Alvarado L."/>
            <person name="Arachchi H.M."/>
            <person name="Berlin A."/>
            <person name="Brown A."/>
            <person name="Chapman S.B."/>
            <person name="Chen Z."/>
            <person name="Dunbar C."/>
            <person name="Freedman E."/>
            <person name="Gearin G."/>
            <person name="Gellesch M."/>
            <person name="Goldberg J."/>
            <person name="Griggs A."/>
            <person name="Gujja S."/>
            <person name="Heiman D."/>
            <person name="Howarth C."/>
            <person name="Larson L."/>
            <person name="Lui A."/>
            <person name="MacDonald P.J.P."/>
            <person name="Montmayeur A."/>
            <person name="Murphy C."/>
            <person name="Neiman D."/>
            <person name="Pearson M."/>
            <person name="Priest M."/>
            <person name="Roberts A."/>
            <person name="Saif S."/>
            <person name="Shea T."/>
            <person name="Shenoy N."/>
            <person name="Sisk P."/>
            <person name="Stolte C."/>
            <person name="Sykes S."/>
            <person name="Wortman J."/>
            <person name="Nusbaum C."/>
            <person name="Birren B."/>
        </authorList>
    </citation>
    <scope>NUCLEOTIDE SEQUENCE [LARGE SCALE GENOMIC DNA]</scope>
    <source>
        <strain evidence="4 5">ATCC 43532</strain>
    </source>
</reference>
<comment type="subcellular location">
    <subcellularLocation>
        <location evidence="1">Secreted</location>
    </subcellularLocation>
</comment>
<gene>
    <name evidence="4" type="ORF">HMPREF9334_01969</name>
</gene>
<dbReference type="OrthoDB" id="9778320at2"/>
<dbReference type="PANTHER" id="PTHR34216:SF3">
    <property type="entry name" value="POLY-BETA-1,6-N-ACETYL-D-GLUCOSAMINE N-DEACETYLASE"/>
    <property type="match status" value="1"/>
</dbReference>
<proteinExistence type="predicted"/>
<dbReference type="CDD" id="cd10918">
    <property type="entry name" value="CE4_NodB_like_5s_6s"/>
    <property type="match status" value="1"/>
</dbReference>
<dbReference type="Gene3D" id="3.20.20.370">
    <property type="entry name" value="Glycoside hydrolase/deacetylase"/>
    <property type="match status" value="1"/>
</dbReference>
<comment type="caution">
    <text evidence="4">The sequence shown here is derived from an EMBL/GenBank/DDBJ whole genome shotgun (WGS) entry which is preliminary data.</text>
</comment>
<dbReference type="Proteomes" id="UP000004129">
    <property type="component" value="Unassembled WGS sequence"/>
</dbReference>
<dbReference type="GO" id="GO:0005576">
    <property type="term" value="C:extracellular region"/>
    <property type="evidence" value="ECO:0007669"/>
    <property type="project" value="UniProtKB-SubCell"/>
</dbReference>
<evidence type="ECO:0000256" key="2">
    <source>
        <dbReference type="ARBA" id="ARBA00022729"/>
    </source>
</evidence>
<dbReference type="eggNOG" id="COG0726">
    <property type="taxonomic scope" value="Bacteria"/>
</dbReference>
<feature type="domain" description="NodB homology" evidence="3">
    <location>
        <begin position="91"/>
        <end position="283"/>
    </location>
</feature>
<dbReference type="STRING" id="679201.HMPREF9334_01969"/>
<keyword evidence="2" id="KW-0732">Signal</keyword>
<dbReference type="PATRIC" id="fig|679201.3.peg.1986"/>
<organism evidence="4 5">
    <name type="scientific">Selenomonas infelix ATCC 43532</name>
    <dbReference type="NCBI Taxonomy" id="679201"/>
    <lineage>
        <taxon>Bacteria</taxon>
        <taxon>Bacillati</taxon>
        <taxon>Bacillota</taxon>
        <taxon>Negativicutes</taxon>
        <taxon>Selenomonadales</taxon>
        <taxon>Selenomonadaceae</taxon>
        <taxon>Selenomonas</taxon>
    </lineage>
</organism>
<dbReference type="PROSITE" id="PS51257">
    <property type="entry name" value="PROKAR_LIPOPROTEIN"/>
    <property type="match status" value="1"/>
</dbReference>
<protein>
    <recommendedName>
        <fullName evidence="3">NodB homology domain-containing protein</fullName>
    </recommendedName>
</protein>
<evidence type="ECO:0000259" key="3">
    <source>
        <dbReference type="PROSITE" id="PS51677"/>
    </source>
</evidence>